<dbReference type="InterPro" id="IPR009042">
    <property type="entry name" value="RNA_pol_sigma70_r1_2"/>
</dbReference>
<accession>A0A367RKE5</accession>
<dbReference type="AlphaFoldDB" id="A0A367RKE5"/>
<dbReference type="NCBIfam" id="TIGR02937">
    <property type="entry name" value="sigma70-ECF"/>
    <property type="match status" value="1"/>
</dbReference>
<dbReference type="PANTHER" id="PTHR30603:SF60">
    <property type="entry name" value="RNA POLYMERASE SIGMA FACTOR RPOD"/>
    <property type="match status" value="1"/>
</dbReference>
<evidence type="ECO:0000256" key="2">
    <source>
        <dbReference type="ARBA" id="ARBA00023082"/>
    </source>
</evidence>
<keyword evidence="1" id="KW-0805">Transcription regulation</keyword>
<dbReference type="EMBL" id="LXQD01000130">
    <property type="protein sequence ID" value="RCJ37036.1"/>
    <property type="molecule type" value="Genomic_DNA"/>
</dbReference>
<evidence type="ECO:0000259" key="6">
    <source>
        <dbReference type="Pfam" id="PF04542"/>
    </source>
</evidence>
<evidence type="ECO:0000313" key="8">
    <source>
        <dbReference type="Proteomes" id="UP000252107"/>
    </source>
</evidence>
<dbReference type="PRINTS" id="PR00046">
    <property type="entry name" value="SIGMA70FCT"/>
</dbReference>
<dbReference type="GO" id="GO:0016987">
    <property type="term" value="F:sigma factor activity"/>
    <property type="evidence" value="ECO:0007669"/>
    <property type="project" value="UniProtKB-KW"/>
</dbReference>
<dbReference type="Gene3D" id="1.10.601.10">
    <property type="entry name" value="RNA Polymerase Primary Sigma Factor"/>
    <property type="match status" value="1"/>
</dbReference>
<comment type="caution">
    <text evidence="7">The sequence shown here is derived from an EMBL/GenBank/DDBJ whole genome shotgun (WGS) entry which is preliminary data.</text>
</comment>
<dbReference type="Pfam" id="PF00140">
    <property type="entry name" value="Sigma70_r1_2"/>
    <property type="match status" value="1"/>
</dbReference>
<dbReference type="InterPro" id="IPR000943">
    <property type="entry name" value="RNA_pol_sigma70"/>
</dbReference>
<keyword evidence="8" id="KW-1185">Reference proteome</keyword>
<organism evidence="7 8">
    <name type="scientific">Nostoc minutum NIES-26</name>
    <dbReference type="NCBI Taxonomy" id="1844469"/>
    <lineage>
        <taxon>Bacteria</taxon>
        <taxon>Bacillati</taxon>
        <taxon>Cyanobacteriota</taxon>
        <taxon>Cyanophyceae</taxon>
        <taxon>Nostocales</taxon>
        <taxon>Nostocaceae</taxon>
        <taxon>Nostoc</taxon>
    </lineage>
</organism>
<dbReference type="Pfam" id="PF04542">
    <property type="entry name" value="Sigma70_r2"/>
    <property type="match status" value="1"/>
</dbReference>
<protein>
    <recommendedName>
        <fullName evidence="9">RNA polymerase subunit sigma</fullName>
    </recommendedName>
</protein>
<feature type="domain" description="RNA polymerase sigma-70 region 2" evidence="6">
    <location>
        <begin position="85"/>
        <end position="155"/>
    </location>
</feature>
<keyword evidence="4" id="KW-0804">Transcription</keyword>
<evidence type="ECO:0000256" key="4">
    <source>
        <dbReference type="ARBA" id="ARBA00023163"/>
    </source>
</evidence>
<keyword evidence="2" id="KW-0731">Sigma factor</keyword>
<dbReference type="InterPro" id="IPR014284">
    <property type="entry name" value="RNA_pol_sigma-70_dom"/>
</dbReference>
<dbReference type="InterPro" id="IPR007627">
    <property type="entry name" value="RNA_pol_sigma70_r2"/>
</dbReference>
<evidence type="ECO:0000259" key="5">
    <source>
        <dbReference type="Pfam" id="PF00140"/>
    </source>
</evidence>
<keyword evidence="3" id="KW-0238">DNA-binding</keyword>
<evidence type="ECO:0000313" key="7">
    <source>
        <dbReference type="EMBL" id="RCJ37036.1"/>
    </source>
</evidence>
<dbReference type="Proteomes" id="UP000252107">
    <property type="component" value="Unassembled WGS sequence"/>
</dbReference>
<dbReference type="GO" id="GO:0006352">
    <property type="term" value="P:DNA-templated transcription initiation"/>
    <property type="evidence" value="ECO:0007669"/>
    <property type="project" value="InterPro"/>
</dbReference>
<dbReference type="InterPro" id="IPR013325">
    <property type="entry name" value="RNA_pol_sigma_r2"/>
</dbReference>
<proteinExistence type="predicted"/>
<dbReference type="InterPro" id="IPR050239">
    <property type="entry name" value="Sigma-70_RNA_pol_init_factors"/>
</dbReference>
<sequence>MSRLDLDTVGIYLQEIARFPMLKPEEEIVYGRQVQEFIAVECHKDDLRQQLQREPTQTEFTAHTNKTEAQLVQIQKLGKRAKQKMITANLRLVVAVAKKYQWSNLDFLDLVQEGTIGLQTGVEKFDPNRGYKFSTYAYWWIRQAIMRAIAEKSRTVRLPFHLSEKFIQIRKVQREGSIPIWQKQRR</sequence>
<evidence type="ECO:0000256" key="1">
    <source>
        <dbReference type="ARBA" id="ARBA00023015"/>
    </source>
</evidence>
<dbReference type="GO" id="GO:0003677">
    <property type="term" value="F:DNA binding"/>
    <property type="evidence" value="ECO:0007669"/>
    <property type="project" value="UniProtKB-KW"/>
</dbReference>
<reference evidence="7" key="1">
    <citation type="submission" date="2016-04" db="EMBL/GenBank/DDBJ databases">
        <authorList>
            <person name="Tabuchi Yagui T.R."/>
        </authorList>
    </citation>
    <scope>NUCLEOTIDE SEQUENCE [LARGE SCALE GENOMIC DNA]</scope>
    <source>
        <strain evidence="7">NIES-26</strain>
    </source>
</reference>
<dbReference type="SUPFAM" id="SSF88946">
    <property type="entry name" value="Sigma2 domain of RNA polymerase sigma factors"/>
    <property type="match status" value="1"/>
</dbReference>
<dbReference type="PANTHER" id="PTHR30603">
    <property type="entry name" value="RNA POLYMERASE SIGMA FACTOR RPO"/>
    <property type="match status" value="1"/>
</dbReference>
<feature type="domain" description="RNA polymerase sigma-70 region 1.2" evidence="5">
    <location>
        <begin position="7"/>
        <end position="36"/>
    </location>
</feature>
<evidence type="ECO:0008006" key="9">
    <source>
        <dbReference type="Google" id="ProtNLM"/>
    </source>
</evidence>
<gene>
    <name evidence="7" type="ORF">A6770_40455</name>
</gene>
<evidence type="ECO:0000256" key="3">
    <source>
        <dbReference type="ARBA" id="ARBA00023125"/>
    </source>
</evidence>
<name>A0A367RKE5_9NOSO</name>